<keyword evidence="2 5" id="KW-0732">Signal</keyword>
<gene>
    <name evidence="8" type="ORF">E1283_14545</name>
</gene>
<keyword evidence="9" id="KW-1185">Reference proteome</keyword>
<evidence type="ECO:0000313" key="9">
    <source>
        <dbReference type="Proteomes" id="UP000295345"/>
    </source>
</evidence>
<evidence type="ECO:0000259" key="7">
    <source>
        <dbReference type="Pfam" id="PF08386"/>
    </source>
</evidence>
<dbReference type="PANTHER" id="PTHR43248">
    <property type="entry name" value="2-SUCCINYL-6-HYDROXY-2,4-CYCLOHEXADIENE-1-CARBOXYLATE SYNTHASE"/>
    <property type="match status" value="1"/>
</dbReference>
<evidence type="ECO:0000256" key="4">
    <source>
        <dbReference type="SAM" id="MobiDB-lite"/>
    </source>
</evidence>
<feature type="signal peptide" evidence="5">
    <location>
        <begin position="1"/>
        <end position="20"/>
    </location>
</feature>
<protein>
    <submittedName>
        <fullName evidence="8">Alpha/beta hydrolase</fullName>
    </submittedName>
</protein>
<name>A0A4R4THT0_9ACTN</name>
<dbReference type="InterPro" id="IPR000073">
    <property type="entry name" value="AB_hydrolase_1"/>
</dbReference>
<dbReference type="SUPFAM" id="SSF53474">
    <property type="entry name" value="alpha/beta-Hydrolases"/>
    <property type="match status" value="1"/>
</dbReference>
<dbReference type="Gene3D" id="3.40.50.1820">
    <property type="entry name" value="alpha/beta hydrolase"/>
    <property type="match status" value="1"/>
</dbReference>
<feature type="region of interest" description="Disordered" evidence="4">
    <location>
        <begin position="25"/>
        <end position="61"/>
    </location>
</feature>
<dbReference type="AlphaFoldDB" id="A0A4R4THT0"/>
<dbReference type="Proteomes" id="UP000295345">
    <property type="component" value="Unassembled WGS sequence"/>
</dbReference>
<dbReference type="RefSeq" id="WP_132818446.1">
    <property type="nucleotide sequence ID" value="NZ_SMKI01000132.1"/>
</dbReference>
<feature type="domain" description="Peptidase S33 tripeptidyl aminopeptidase-like C-terminal" evidence="7">
    <location>
        <begin position="432"/>
        <end position="534"/>
    </location>
</feature>
<feature type="chain" id="PRO_5020670760" evidence="5">
    <location>
        <begin position="21"/>
        <end position="535"/>
    </location>
</feature>
<evidence type="ECO:0000256" key="2">
    <source>
        <dbReference type="ARBA" id="ARBA00022729"/>
    </source>
</evidence>
<dbReference type="EMBL" id="SMKI01000132">
    <property type="protein sequence ID" value="TDC74802.1"/>
    <property type="molecule type" value="Genomic_DNA"/>
</dbReference>
<keyword evidence="3 8" id="KW-0378">Hydrolase</keyword>
<reference evidence="8 9" key="1">
    <citation type="submission" date="2019-03" db="EMBL/GenBank/DDBJ databases">
        <title>Draft genome sequences of novel Actinobacteria.</title>
        <authorList>
            <person name="Sahin N."/>
            <person name="Ay H."/>
            <person name="Saygin H."/>
        </authorList>
    </citation>
    <scope>NUCLEOTIDE SEQUENCE [LARGE SCALE GENOMIC DNA]</scope>
    <source>
        <strain evidence="8 9">DSM 41900</strain>
    </source>
</reference>
<dbReference type="OrthoDB" id="4498590at2"/>
<dbReference type="InterPro" id="IPR051601">
    <property type="entry name" value="Serine_prot/Carboxylest_S33"/>
</dbReference>
<dbReference type="Pfam" id="PF08386">
    <property type="entry name" value="Abhydrolase_4"/>
    <property type="match status" value="1"/>
</dbReference>
<dbReference type="PROSITE" id="PS51257">
    <property type="entry name" value="PROKAR_LIPOPROTEIN"/>
    <property type="match status" value="1"/>
</dbReference>
<evidence type="ECO:0000256" key="3">
    <source>
        <dbReference type="ARBA" id="ARBA00022801"/>
    </source>
</evidence>
<dbReference type="InterPro" id="IPR029058">
    <property type="entry name" value="AB_hydrolase_fold"/>
</dbReference>
<accession>A0A4R4THT0</accession>
<comment type="similarity">
    <text evidence="1">Belongs to the peptidase S33 family.</text>
</comment>
<proteinExistence type="inferred from homology"/>
<evidence type="ECO:0000256" key="1">
    <source>
        <dbReference type="ARBA" id="ARBA00010088"/>
    </source>
</evidence>
<evidence type="ECO:0000313" key="8">
    <source>
        <dbReference type="EMBL" id="TDC74802.1"/>
    </source>
</evidence>
<dbReference type="InterPro" id="IPR013595">
    <property type="entry name" value="Pept_S33_TAP-like_C"/>
</dbReference>
<organism evidence="8 9">
    <name type="scientific">Streptomyces hainanensis</name>
    <dbReference type="NCBI Taxonomy" id="402648"/>
    <lineage>
        <taxon>Bacteria</taxon>
        <taxon>Bacillati</taxon>
        <taxon>Actinomycetota</taxon>
        <taxon>Actinomycetes</taxon>
        <taxon>Kitasatosporales</taxon>
        <taxon>Streptomycetaceae</taxon>
        <taxon>Streptomyces</taxon>
    </lineage>
</organism>
<feature type="domain" description="AB hydrolase-1" evidence="6">
    <location>
        <begin position="122"/>
        <end position="303"/>
    </location>
</feature>
<comment type="caution">
    <text evidence="8">The sequence shown here is derived from an EMBL/GenBank/DDBJ whole genome shotgun (WGS) entry which is preliminary data.</text>
</comment>
<dbReference type="GO" id="GO:0016787">
    <property type="term" value="F:hydrolase activity"/>
    <property type="evidence" value="ECO:0007669"/>
    <property type="project" value="UniProtKB-KW"/>
</dbReference>
<dbReference type="PANTHER" id="PTHR43248:SF29">
    <property type="entry name" value="TRIPEPTIDYL AMINOPEPTIDASE"/>
    <property type="match status" value="1"/>
</dbReference>
<dbReference type="Pfam" id="PF00561">
    <property type="entry name" value="Abhydrolase_1"/>
    <property type="match status" value="1"/>
</dbReference>
<sequence length="535" mass="56090">MMRAPRTTVLTLCVATTLLAAACSSRSGLDSLDPSPSEDGSSEAGGSSEPPPDAPALEPLPEEIPGELQSYYDQELAWSTCGGGYQCATLTVPLDYENPGDGDMELRVTRSEATNQGQRIGALMMNPGGPGASAVDFVQSSAEYIFPTEVLARYDMVGIDPRGTGGSQPVECLNGAAMDEYTMTDRTPDDDAEQDALLAAFDEFATACAENSGADLLSHISTVETARDMDVFRSVLGDDQLHYLGFSYGTKLGAVYAGLFPQRVGRLVLDAAMDPRLPTLYTDREQSGGFETAFRSFAEDCTSSFPSCPLGSEGADDASSRLSAFFEQVDAEPLPTGTDRPLTESLATTGVANALYAEFLWPDLRAALSAAMNDGQGAELLSLADDYNERGPDGTYGSSNFAFPAISCLDSPAGNADVAELESNLGSFEDASPTFGRDFAWATLLCAAWPVEPTGHPVSIAAEGSADILVVGTLRDPATPYAWAEGLADQLSSGVLLTYDGDGHGAYGGNSPCIDSAVDAYLLQNTSPEDGTTCS</sequence>
<evidence type="ECO:0000259" key="6">
    <source>
        <dbReference type="Pfam" id="PF00561"/>
    </source>
</evidence>
<evidence type="ECO:0000256" key="5">
    <source>
        <dbReference type="SAM" id="SignalP"/>
    </source>
</evidence>
<feature type="compositionally biased region" description="Low complexity" evidence="4">
    <location>
        <begin position="25"/>
        <end position="48"/>
    </location>
</feature>